<comment type="caution">
    <text evidence="1">The sequence shown here is derived from an EMBL/GenBank/DDBJ whole genome shotgun (WGS) entry which is preliminary data.</text>
</comment>
<sequence length="73" mass="8586">MNPICLQILDLGLFSIQTLQIHMASVTINYSSNLLPFSRLYGRFEARYKLPHADRFYNLFVTMQFFLSIYLSC</sequence>
<evidence type="ECO:0000313" key="2">
    <source>
        <dbReference type="Proteomes" id="UP000607653"/>
    </source>
</evidence>
<keyword evidence="2" id="KW-1185">Reference proteome</keyword>
<dbReference type="EMBL" id="DUZY01000001">
    <property type="protein sequence ID" value="DAD23374.1"/>
    <property type="molecule type" value="Genomic_DNA"/>
</dbReference>
<proteinExistence type="predicted"/>
<protein>
    <submittedName>
        <fullName evidence="1">Uncharacterized protein</fullName>
    </submittedName>
</protein>
<accession>A0A822XP32</accession>
<evidence type="ECO:0000313" key="1">
    <source>
        <dbReference type="EMBL" id="DAD23374.1"/>
    </source>
</evidence>
<organism evidence="1 2">
    <name type="scientific">Nelumbo nucifera</name>
    <name type="common">Sacred lotus</name>
    <dbReference type="NCBI Taxonomy" id="4432"/>
    <lineage>
        <taxon>Eukaryota</taxon>
        <taxon>Viridiplantae</taxon>
        <taxon>Streptophyta</taxon>
        <taxon>Embryophyta</taxon>
        <taxon>Tracheophyta</taxon>
        <taxon>Spermatophyta</taxon>
        <taxon>Magnoliopsida</taxon>
        <taxon>Proteales</taxon>
        <taxon>Nelumbonaceae</taxon>
        <taxon>Nelumbo</taxon>
    </lineage>
</organism>
<dbReference type="Proteomes" id="UP000607653">
    <property type="component" value="Unassembled WGS sequence"/>
</dbReference>
<reference evidence="1 2" key="1">
    <citation type="journal article" date="2020" name="Mol. Biol. Evol.">
        <title>Distinct Expression and Methylation Patterns for Genes with Different Fates following a Single Whole-Genome Duplication in Flowering Plants.</title>
        <authorList>
            <person name="Shi T."/>
            <person name="Rahmani R.S."/>
            <person name="Gugger P.F."/>
            <person name="Wang M."/>
            <person name="Li H."/>
            <person name="Zhang Y."/>
            <person name="Li Z."/>
            <person name="Wang Q."/>
            <person name="Van de Peer Y."/>
            <person name="Marchal K."/>
            <person name="Chen J."/>
        </authorList>
    </citation>
    <scope>NUCLEOTIDE SEQUENCE [LARGE SCALE GENOMIC DNA]</scope>
    <source>
        <tissue evidence="1">Leaf</tissue>
    </source>
</reference>
<gene>
    <name evidence="1" type="ORF">HUJ06_024837</name>
</gene>
<dbReference type="AlphaFoldDB" id="A0A822XP32"/>
<name>A0A822XP32_NELNU</name>